<sequence length="452" mass="53876">MEEPPSLLCPECGNIYDLKETFPNCDHLYCATCFLVTDDKTCRVCESQKVDHSECSKYREIKHCLTELEYELECEEADFIEKQMKETLESCSKCSKPSELLMLCVNCARIKMKRLETEEWIIQKIEGDVKVSDDVLCVECAASGHGGHEMLEVAEIQNLTDAIKNEFFLEYYHHQKSILQLFSPNIKKHKERADYYYKEMKKRNHEDYFETCSTQLIECYREERNKLTGSMLKVLKLIMRLQTMYIDCLQKHIEHQIVLEETAAKERKKSIEHLLLRLSMTQMKFKKFIKKYRRVQSTPGDIEEIDVELNARMETLEVEYKKGLMLEIELENGSKFYKYQAIMKEAEEIGDLFTSLRTEKPKHEYDLIEKGRECVEIFRANFDDQQGDFKDAIKFNEMEVMQAEIRLDKMWKKKLVEANERFFFMELMKLKFFPITPEADEMDARYNWFFEF</sequence>
<dbReference type="InParanoid" id="G0N842"/>
<dbReference type="AlphaFoldDB" id="G0N842"/>
<dbReference type="Proteomes" id="UP000008068">
    <property type="component" value="Unassembled WGS sequence"/>
</dbReference>
<name>G0N842_CAEBE</name>
<reference evidence="2" key="1">
    <citation type="submission" date="2011-07" db="EMBL/GenBank/DDBJ databases">
        <authorList>
            <consortium name="Caenorhabditis brenneri Sequencing and Analysis Consortium"/>
            <person name="Wilson R.K."/>
        </authorList>
    </citation>
    <scope>NUCLEOTIDE SEQUENCE [LARGE SCALE GENOMIC DNA]</scope>
    <source>
        <strain evidence="2">PB2801</strain>
    </source>
</reference>
<accession>G0N842</accession>
<dbReference type="HOGENOM" id="CLU_624437_0_0_1"/>
<organism evidence="2">
    <name type="scientific">Caenorhabditis brenneri</name>
    <name type="common">Nematode worm</name>
    <dbReference type="NCBI Taxonomy" id="135651"/>
    <lineage>
        <taxon>Eukaryota</taxon>
        <taxon>Metazoa</taxon>
        <taxon>Ecdysozoa</taxon>
        <taxon>Nematoda</taxon>
        <taxon>Chromadorea</taxon>
        <taxon>Rhabditida</taxon>
        <taxon>Rhabditina</taxon>
        <taxon>Rhabditomorpha</taxon>
        <taxon>Rhabditoidea</taxon>
        <taxon>Rhabditidae</taxon>
        <taxon>Peloderinae</taxon>
        <taxon>Caenorhabditis</taxon>
    </lineage>
</organism>
<evidence type="ECO:0008006" key="3">
    <source>
        <dbReference type="Google" id="ProtNLM"/>
    </source>
</evidence>
<dbReference type="FunCoup" id="G0N842">
    <property type="interactions" value="4"/>
</dbReference>
<proteinExistence type="predicted"/>
<evidence type="ECO:0000313" key="1">
    <source>
        <dbReference type="EMBL" id="EGT55042.1"/>
    </source>
</evidence>
<protein>
    <recommendedName>
        <fullName evidence="3">RING-type domain-containing protein</fullName>
    </recommendedName>
</protein>
<gene>
    <name evidence="1" type="ORF">CAEBREN_15013</name>
</gene>
<evidence type="ECO:0000313" key="2">
    <source>
        <dbReference type="Proteomes" id="UP000008068"/>
    </source>
</evidence>
<keyword evidence="2" id="KW-1185">Reference proteome</keyword>
<dbReference type="EMBL" id="GL379849">
    <property type="protein sequence ID" value="EGT55042.1"/>
    <property type="molecule type" value="Genomic_DNA"/>
</dbReference>